<organism evidence="1 2">
    <name type="scientific">Deinococcus psychrotolerans</name>
    <dbReference type="NCBI Taxonomy" id="2489213"/>
    <lineage>
        <taxon>Bacteria</taxon>
        <taxon>Thermotogati</taxon>
        <taxon>Deinococcota</taxon>
        <taxon>Deinococci</taxon>
        <taxon>Deinococcales</taxon>
        <taxon>Deinococcaceae</taxon>
        <taxon>Deinococcus</taxon>
    </lineage>
</organism>
<dbReference type="EMBL" id="CP034184">
    <property type="protein sequence ID" value="AZI44076.1"/>
    <property type="molecule type" value="Genomic_DNA"/>
</dbReference>
<reference evidence="1 2" key="1">
    <citation type="submission" date="2018-11" db="EMBL/GenBank/DDBJ databases">
        <title>Deinococcus shelandsis sp. nov., isolated from South Shetland Islands soil of Antarctica.</title>
        <authorList>
            <person name="Tian J."/>
        </authorList>
    </citation>
    <scope>NUCLEOTIDE SEQUENCE [LARGE SCALE GENOMIC DNA]</scope>
    <source>
        <strain evidence="1 2">S14-83T</strain>
    </source>
</reference>
<evidence type="ECO:0000313" key="2">
    <source>
        <dbReference type="Proteomes" id="UP000276417"/>
    </source>
</evidence>
<dbReference type="KEGG" id="dph:EHF33_14250"/>
<dbReference type="Proteomes" id="UP000276417">
    <property type="component" value="Chromosome 2"/>
</dbReference>
<keyword evidence="2" id="KW-1185">Reference proteome</keyword>
<dbReference type="AlphaFoldDB" id="A0A3G8YS90"/>
<sequence>MRMTIYGINGVPISDSDVEHIQRFDQMRHTLPSVPSAEKERQQAEALGLSVEQFRQLNASLKALKR</sequence>
<gene>
    <name evidence="1" type="ORF">EHF33_14250</name>
</gene>
<dbReference type="RefSeq" id="WP_124873377.1">
    <property type="nucleotide sequence ID" value="NZ_CP034184.1"/>
</dbReference>
<evidence type="ECO:0000313" key="1">
    <source>
        <dbReference type="EMBL" id="AZI44076.1"/>
    </source>
</evidence>
<protein>
    <submittedName>
        <fullName evidence="1">Uncharacterized protein</fullName>
    </submittedName>
</protein>
<proteinExistence type="predicted"/>
<accession>A0A3G8YS90</accession>
<name>A0A3G8YS90_9DEIO</name>